<name>A0ABV6ZYY2_9PROT</name>
<comment type="caution">
    <text evidence="7">The sequence shown here is derived from an EMBL/GenBank/DDBJ whole genome shotgun (WGS) entry which is preliminary data.</text>
</comment>
<dbReference type="RefSeq" id="WP_343164653.1">
    <property type="nucleotide sequence ID" value="NZ_JBHRSV010000020.1"/>
</dbReference>
<evidence type="ECO:0000256" key="5">
    <source>
        <dbReference type="ARBA" id="ARBA00023136"/>
    </source>
</evidence>
<dbReference type="PANTHER" id="PTHR31885:SF6">
    <property type="entry name" value="GH04784P"/>
    <property type="match status" value="1"/>
</dbReference>
<feature type="transmembrane region" description="Helical" evidence="6">
    <location>
        <begin position="36"/>
        <end position="54"/>
    </location>
</feature>
<evidence type="ECO:0000256" key="6">
    <source>
        <dbReference type="SAM" id="Phobius"/>
    </source>
</evidence>
<protein>
    <submittedName>
        <fullName evidence="7">Lysoplasmalogenase</fullName>
    </submittedName>
</protein>
<dbReference type="Proteomes" id="UP001595379">
    <property type="component" value="Unassembled WGS sequence"/>
</dbReference>
<dbReference type="EMBL" id="JBHRSV010000020">
    <property type="protein sequence ID" value="MFC2926716.1"/>
    <property type="molecule type" value="Genomic_DNA"/>
</dbReference>
<feature type="transmembrane region" description="Helical" evidence="6">
    <location>
        <begin position="116"/>
        <end position="134"/>
    </location>
</feature>
<feature type="transmembrane region" description="Helical" evidence="6">
    <location>
        <begin position="193"/>
        <end position="213"/>
    </location>
</feature>
<evidence type="ECO:0000256" key="4">
    <source>
        <dbReference type="ARBA" id="ARBA00022989"/>
    </source>
</evidence>
<evidence type="ECO:0000256" key="3">
    <source>
        <dbReference type="ARBA" id="ARBA00022692"/>
    </source>
</evidence>
<sequence>MANAITPGRTGTLLLVPALLLATFYLFDGTGLGLPYPWNAALKASGIVLLAVYAGLKRFPLVALALGLSAVGDVMLALQQAQMTFGIAAFGLAHIVYAVLFAGLIRARGTRGLPGYIAAGVLALTGIALLVWLQPGMGDLRIPATIYNGVIVVMACLALISRAPMIAVAGALIFVLSDTLIALDLFMDYDPAWRGPAVWVTYVAAQFGLVLGLTDSRES</sequence>
<feature type="transmembrane region" description="Helical" evidence="6">
    <location>
        <begin position="167"/>
        <end position="187"/>
    </location>
</feature>
<keyword evidence="4 6" id="KW-1133">Transmembrane helix</keyword>
<gene>
    <name evidence="7" type="ORF">ACFOOR_11415</name>
</gene>
<keyword evidence="3 6" id="KW-0812">Transmembrane</keyword>
<evidence type="ECO:0000313" key="7">
    <source>
        <dbReference type="EMBL" id="MFC2926716.1"/>
    </source>
</evidence>
<reference evidence="8" key="1">
    <citation type="journal article" date="2019" name="Int. J. Syst. Evol. Microbiol.">
        <title>The Global Catalogue of Microorganisms (GCM) 10K type strain sequencing project: providing services to taxonomists for standard genome sequencing and annotation.</title>
        <authorList>
            <consortium name="The Broad Institute Genomics Platform"/>
            <consortium name="The Broad Institute Genome Sequencing Center for Infectious Disease"/>
            <person name="Wu L."/>
            <person name="Ma J."/>
        </authorList>
    </citation>
    <scope>NUCLEOTIDE SEQUENCE [LARGE SCALE GENOMIC DNA]</scope>
    <source>
        <strain evidence="8">KCTC 52487</strain>
    </source>
</reference>
<feature type="transmembrane region" description="Helical" evidence="6">
    <location>
        <begin position="84"/>
        <end position="104"/>
    </location>
</feature>
<feature type="transmembrane region" description="Helical" evidence="6">
    <location>
        <begin position="61"/>
        <end position="78"/>
    </location>
</feature>
<evidence type="ECO:0000256" key="2">
    <source>
        <dbReference type="ARBA" id="ARBA00007375"/>
    </source>
</evidence>
<comment type="similarity">
    <text evidence="2">Belongs to the TMEM86 family.</text>
</comment>
<keyword evidence="5 6" id="KW-0472">Membrane</keyword>
<dbReference type="Pfam" id="PF07947">
    <property type="entry name" value="YhhN"/>
    <property type="match status" value="1"/>
</dbReference>
<dbReference type="PANTHER" id="PTHR31885">
    <property type="entry name" value="GH04784P"/>
    <property type="match status" value="1"/>
</dbReference>
<keyword evidence="8" id="KW-1185">Reference proteome</keyword>
<comment type="subcellular location">
    <subcellularLocation>
        <location evidence="1">Membrane</location>
        <topology evidence="1">Multi-pass membrane protein</topology>
    </subcellularLocation>
</comment>
<accession>A0ABV6ZYY2</accession>
<feature type="transmembrane region" description="Helical" evidence="6">
    <location>
        <begin position="140"/>
        <end position="160"/>
    </location>
</feature>
<dbReference type="InterPro" id="IPR012506">
    <property type="entry name" value="TMEM86B-like"/>
</dbReference>
<organism evidence="7 8">
    <name type="scientific">Hyphobacterium vulgare</name>
    <dbReference type="NCBI Taxonomy" id="1736751"/>
    <lineage>
        <taxon>Bacteria</taxon>
        <taxon>Pseudomonadati</taxon>
        <taxon>Pseudomonadota</taxon>
        <taxon>Alphaproteobacteria</taxon>
        <taxon>Maricaulales</taxon>
        <taxon>Maricaulaceae</taxon>
        <taxon>Hyphobacterium</taxon>
    </lineage>
</organism>
<evidence type="ECO:0000313" key="8">
    <source>
        <dbReference type="Proteomes" id="UP001595379"/>
    </source>
</evidence>
<proteinExistence type="inferred from homology"/>
<evidence type="ECO:0000256" key="1">
    <source>
        <dbReference type="ARBA" id="ARBA00004141"/>
    </source>
</evidence>